<protein>
    <submittedName>
        <fullName evidence="2">Uncharacterized protein</fullName>
    </submittedName>
</protein>
<gene>
    <name evidence="2" type="ORF">OQZ29_10530</name>
</gene>
<evidence type="ECO:0000256" key="1">
    <source>
        <dbReference type="SAM" id="Phobius"/>
    </source>
</evidence>
<sequence>MKIKLPFLKAFIIALIITIGFLIYVFMNPELNSGYAGLFFLSISPAVLIGIIVYCYIIKVLDHAGLLAPHFIFRFLVPFLMISFIIWIGVNTGTEPVLEAFQQYNFSEYINYFFNFAIEIYLPLAVSLAAITGMLHIGNNEVANNDSM</sequence>
<feature type="transmembrane region" description="Helical" evidence="1">
    <location>
        <begin position="39"/>
        <end position="59"/>
    </location>
</feature>
<comment type="caution">
    <text evidence="2">The sequence shown here is derived from an EMBL/GenBank/DDBJ whole genome shotgun (WGS) entry which is preliminary data.</text>
</comment>
<dbReference type="RefSeq" id="WP_010600667.1">
    <property type="nucleotide sequence ID" value="NZ_JAPJUH010000003.1"/>
</dbReference>
<organism evidence="2 3">
    <name type="scientific">Pedobacter agri</name>
    <dbReference type="NCBI Taxonomy" id="454586"/>
    <lineage>
        <taxon>Bacteria</taxon>
        <taxon>Pseudomonadati</taxon>
        <taxon>Bacteroidota</taxon>
        <taxon>Sphingobacteriia</taxon>
        <taxon>Sphingobacteriales</taxon>
        <taxon>Sphingobacteriaceae</taxon>
        <taxon>Pedobacter</taxon>
    </lineage>
</organism>
<proteinExistence type="predicted"/>
<evidence type="ECO:0000313" key="3">
    <source>
        <dbReference type="Proteomes" id="UP001142592"/>
    </source>
</evidence>
<dbReference type="EMBL" id="JAPJUH010000003">
    <property type="protein sequence ID" value="MCX3265185.1"/>
    <property type="molecule type" value="Genomic_DNA"/>
</dbReference>
<dbReference type="AlphaFoldDB" id="A0A9X3DFH1"/>
<keyword evidence="1" id="KW-1133">Transmembrane helix</keyword>
<evidence type="ECO:0000313" key="2">
    <source>
        <dbReference type="EMBL" id="MCX3265185.1"/>
    </source>
</evidence>
<keyword evidence="1" id="KW-0812">Transmembrane</keyword>
<keyword evidence="3" id="KW-1185">Reference proteome</keyword>
<feature type="transmembrane region" description="Helical" evidence="1">
    <location>
        <begin position="71"/>
        <end position="90"/>
    </location>
</feature>
<accession>A0A9X3DFH1</accession>
<dbReference type="Proteomes" id="UP001142592">
    <property type="component" value="Unassembled WGS sequence"/>
</dbReference>
<feature type="transmembrane region" description="Helical" evidence="1">
    <location>
        <begin position="110"/>
        <end position="131"/>
    </location>
</feature>
<reference evidence="2" key="1">
    <citation type="submission" date="2022-11" db="EMBL/GenBank/DDBJ databases">
        <authorList>
            <person name="Graham C."/>
            <person name="Newman J.D."/>
        </authorList>
    </citation>
    <scope>NUCLEOTIDE SEQUENCE</scope>
    <source>
        <strain evidence="2">DSM 19486</strain>
    </source>
</reference>
<name>A0A9X3DFH1_9SPHI</name>
<keyword evidence="1" id="KW-0472">Membrane</keyword>
<feature type="transmembrane region" description="Helical" evidence="1">
    <location>
        <begin position="7"/>
        <end position="27"/>
    </location>
</feature>